<feature type="compositionally biased region" description="Basic and acidic residues" evidence="1">
    <location>
        <begin position="16"/>
        <end position="38"/>
    </location>
</feature>
<dbReference type="AlphaFoldDB" id="A0A7J6AIS6"/>
<evidence type="ECO:0000256" key="1">
    <source>
        <dbReference type="SAM" id="MobiDB-lite"/>
    </source>
</evidence>
<feature type="region of interest" description="Disordered" evidence="1">
    <location>
        <begin position="1"/>
        <end position="38"/>
    </location>
</feature>
<gene>
    <name evidence="2" type="ORF">AMELA_G00132700</name>
</gene>
<evidence type="ECO:0000313" key="2">
    <source>
        <dbReference type="EMBL" id="KAF4082822.1"/>
    </source>
</evidence>
<organism evidence="2 3">
    <name type="scientific">Ameiurus melas</name>
    <name type="common">Black bullhead</name>
    <name type="synonym">Silurus melas</name>
    <dbReference type="NCBI Taxonomy" id="219545"/>
    <lineage>
        <taxon>Eukaryota</taxon>
        <taxon>Metazoa</taxon>
        <taxon>Chordata</taxon>
        <taxon>Craniata</taxon>
        <taxon>Vertebrata</taxon>
        <taxon>Euteleostomi</taxon>
        <taxon>Actinopterygii</taxon>
        <taxon>Neopterygii</taxon>
        <taxon>Teleostei</taxon>
        <taxon>Ostariophysi</taxon>
        <taxon>Siluriformes</taxon>
        <taxon>Ictaluridae</taxon>
        <taxon>Ameiurus</taxon>
    </lineage>
</organism>
<dbReference type="EMBL" id="JAAGNN010000011">
    <property type="protein sequence ID" value="KAF4082822.1"/>
    <property type="molecule type" value="Genomic_DNA"/>
</dbReference>
<comment type="caution">
    <text evidence="2">The sequence shown here is derived from an EMBL/GenBank/DDBJ whole genome shotgun (WGS) entry which is preliminary data.</text>
</comment>
<accession>A0A7J6AIS6</accession>
<proteinExistence type="predicted"/>
<reference evidence="2 3" key="1">
    <citation type="submission" date="2020-02" db="EMBL/GenBank/DDBJ databases">
        <title>A chromosome-scale genome assembly of the black bullhead catfish (Ameiurus melas).</title>
        <authorList>
            <person name="Wen M."/>
            <person name="Zham M."/>
            <person name="Cabau C."/>
            <person name="Klopp C."/>
            <person name="Donnadieu C."/>
            <person name="Roques C."/>
            <person name="Bouchez O."/>
            <person name="Lampietro C."/>
            <person name="Jouanno E."/>
            <person name="Herpin A."/>
            <person name="Louis A."/>
            <person name="Berthelot C."/>
            <person name="Parey E."/>
            <person name="Roest-Crollius H."/>
            <person name="Braasch I."/>
            <person name="Postlethwait J."/>
            <person name="Robinson-Rechavi M."/>
            <person name="Echchiki A."/>
            <person name="Begum T."/>
            <person name="Montfort J."/>
            <person name="Schartl M."/>
            <person name="Bobe J."/>
            <person name="Guiguen Y."/>
        </authorList>
    </citation>
    <scope>NUCLEOTIDE SEQUENCE [LARGE SCALE GENOMIC DNA]</scope>
    <source>
        <strain evidence="2">M_S1</strain>
        <tissue evidence="2">Blood</tissue>
    </source>
</reference>
<protein>
    <submittedName>
        <fullName evidence="2">Uncharacterized protein</fullName>
    </submittedName>
</protein>
<sequence length="74" mass="8600">MKENEFGRSEATVKAGSRDARDAVRRFDPRQQDATSDRTRLWTVKKKKKTDIHMARMGGRCRCINLLTCLPRFS</sequence>
<keyword evidence="3" id="KW-1185">Reference proteome</keyword>
<name>A0A7J6AIS6_AMEME</name>
<dbReference type="Proteomes" id="UP000593565">
    <property type="component" value="Unassembled WGS sequence"/>
</dbReference>
<evidence type="ECO:0000313" key="3">
    <source>
        <dbReference type="Proteomes" id="UP000593565"/>
    </source>
</evidence>